<evidence type="ECO:0000313" key="2">
    <source>
        <dbReference type="EMBL" id="JAQ04206.1"/>
    </source>
</evidence>
<gene>
    <name evidence="2" type="primary">Srfbp1</name>
    <name evidence="2" type="ORF">g.86065</name>
</gene>
<protein>
    <submittedName>
        <fullName evidence="2">Serum response factor-binding protein 1</fullName>
    </submittedName>
</protein>
<feature type="region of interest" description="Disordered" evidence="1">
    <location>
        <begin position="197"/>
        <end position="405"/>
    </location>
</feature>
<feature type="compositionally biased region" description="Basic and acidic residues" evidence="1">
    <location>
        <begin position="230"/>
        <end position="239"/>
    </location>
</feature>
<feature type="region of interest" description="Disordered" evidence="1">
    <location>
        <begin position="1"/>
        <end position="63"/>
    </location>
</feature>
<feature type="compositionally biased region" description="Basic and acidic residues" evidence="1">
    <location>
        <begin position="449"/>
        <end position="468"/>
    </location>
</feature>
<feature type="region of interest" description="Disordered" evidence="1">
    <location>
        <begin position="444"/>
        <end position="484"/>
    </location>
</feature>
<accession>A0A146LAG7</accession>
<name>A0A146LAG7_LYGHE</name>
<sequence>MTDQSSDEDSDMNLQISPSHSEEDSQNEREVASDGSDGDDISERETGTESENENNSEPHPSSEWVEFNKKVISMRPLFKSAKVQFIHKTSRSIKILRNKKGAPEQVEKNKKKADRLVQEIAYINRLKKDVIAKFALLHSKDEVTKIVNNADSTMEYRVKAKLASMPKISNAANDYHEKHPDWRESLFKLIQLAGKNMKKKRRKIRGKSNKGSKINEENRQNAKNQSKKFKGVDDIDSERFGVSNFPEPPPGLEESDEENSVDGSEDQDDDDDSEDQSLDGSDDDSLLKRGGLNFGPSKRNFKSTLPQNIEFGNKAQKGRGETVEHSTKKTLPHKQKLAPSQKESTLVNNKKETARNYGQMNQDLKFPTKGISVKTKRQHSGNSSDEDTSEPESKSNTNVDPFFMTSDNKEYKTLWKVEPADSFKNKKPNEPEFMFKNARPYKDVVTGKNKNEPPKGKVARLDRREKKTAGGKNQQTEVPLEKLHPSWQAKKKMSAVAFQGKKVVFDDD</sequence>
<feature type="compositionally biased region" description="Basic and acidic residues" evidence="1">
    <location>
        <begin position="20"/>
        <end position="32"/>
    </location>
</feature>
<dbReference type="GO" id="GO:0030686">
    <property type="term" value="C:90S preribosome"/>
    <property type="evidence" value="ECO:0007669"/>
    <property type="project" value="TreeGrafter"/>
</dbReference>
<feature type="compositionally biased region" description="Basic and acidic residues" evidence="1">
    <location>
        <begin position="318"/>
        <end position="327"/>
    </location>
</feature>
<dbReference type="PANTHER" id="PTHR23325">
    <property type="entry name" value="SERUM RESPONSE FACTOR-BINDING"/>
    <property type="match status" value="1"/>
</dbReference>
<feature type="compositionally biased region" description="Acidic residues" evidence="1">
    <location>
        <begin position="253"/>
        <end position="284"/>
    </location>
</feature>
<dbReference type="PANTHER" id="PTHR23325:SF1">
    <property type="entry name" value="SERUM RESPONSE FACTOR-BINDING PROTEIN 1"/>
    <property type="match status" value="1"/>
</dbReference>
<organism evidence="2">
    <name type="scientific">Lygus hesperus</name>
    <name type="common">Western plant bug</name>
    <dbReference type="NCBI Taxonomy" id="30085"/>
    <lineage>
        <taxon>Eukaryota</taxon>
        <taxon>Metazoa</taxon>
        <taxon>Ecdysozoa</taxon>
        <taxon>Arthropoda</taxon>
        <taxon>Hexapoda</taxon>
        <taxon>Insecta</taxon>
        <taxon>Pterygota</taxon>
        <taxon>Neoptera</taxon>
        <taxon>Paraneoptera</taxon>
        <taxon>Hemiptera</taxon>
        <taxon>Heteroptera</taxon>
        <taxon>Panheteroptera</taxon>
        <taxon>Cimicomorpha</taxon>
        <taxon>Miridae</taxon>
        <taxon>Mirini</taxon>
        <taxon>Lygus</taxon>
    </lineage>
</organism>
<reference evidence="2" key="1">
    <citation type="journal article" date="2016" name="Gigascience">
        <title>De novo construction of an expanded transcriptome assembly for the western tarnished plant bug, Lygus hesperus.</title>
        <authorList>
            <person name="Tassone E.E."/>
            <person name="Geib S.M."/>
            <person name="Hall B."/>
            <person name="Fabrick J.A."/>
            <person name="Brent C.S."/>
            <person name="Hull J.J."/>
        </authorList>
    </citation>
    <scope>NUCLEOTIDE SEQUENCE</scope>
</reference>
<dbReference type="InterPro" id="IPR037393">
    <property type="entry name" value="Bud22/SRFB1"/>
</dbReference>
<proteinExistence type="predicted"/>
<feature type="compositionally biased region" description="Basic residues" evidence="1">
    <location>
        <begin position="197"/>
        <end position="210"/>
    </location>
</feature>
<feature type="compositionally biased region" description="Acidic residues" evidence="1">
    <location>
        <begin position="1"/>
        <end position="11"/>
    </location>
</feature>
<dbReference type="GO" id="GO:0005634">
    <property type="term" value="C:nucleus"/>
    <property type="evidence" value="ECO:0007669"/>
    <property type="project" value="TreeGrafter"/>
</dbReference>
<dbReference type="AlphaFoldDB" id="A0A146LAG7"/>
<evidence type="ECO:0000256" key="1">
    <source>
        <dbReference type="SAM" id="MobiDB-lite"/>
    </source>
</evidence>
<dbReference type="GO" id="GO:0030490">
    <property type="term" value="P:maturation of SSU-rRNA"/>
    <property type="evidence" value="ECO:0007669"/>
    <property type="project" value="TreeGrafter"/>
</dbReference>
<dbReference type="EMBL" id="GDHC01014423">
    <property type="protein sequence ID" value="JAQ04206.1"/>
    <property type="molecule type" value="Transcribed_RNA"/>
</dbReference>